<proteinExistence type="predicted"/>
<dbReference type="InParanoid" id="C3YF15"/>
<accession>C3YF15</accession>
<protein>
    <submittedName>
        <fullName evidence="1">Uncharacterized protein</fullName>
    </submittedName>
</protein>
<sequence length="315" mass="36168">MHPLYISLGRGQVASCIPACQGLRGDINTKTKYPALSAVLETAREGKGKPQQVLRSPQCSQLVHSPLEARVFRCTKCDNVRSAVEQAMWRREIQKKQSGDCFQTPAKRTRWMYLSDEQKKERYDREKTKRERVDERATYHKARYDTLKDSVRLTMDEHKDMTAIFNKIDCDVTKSAWLKLMDEFISSHSIASSGCFPKVKIQADMEKNFGLGYWEAVLCEAPALGRISLDFVLGCRPLLGQRSSDSDVFVDAQSWWSRFGIPAVDDSTQNHYGHLRVFSFVRSRNPKCRRIHVVTENLPWQTKTQGTMRIGVLNR</sequence>
<gene>
    <name evidence="1" type="ORF">BRAFLDRAFT_92277</name>
</gene>
<reference evidence="1" key="1">
    <citation type="journal article" date="2008" name="Nature">
        <title>The amphioxus genome and the evolution of the chordate karyotype.</title>
        <authorList>
            <consortium name="US DOE Joint Genome Institute (JGI-PGF)"/>
            <person name="Putnam N.H."/>
            <person name="Butts T."/>
            <person name="Ferrier D.E.K."/>
            <person name="Furlong R.F."/>
            <person name="Hellsten U."/>
            <person name="Kawashima T."/>
            <person name="Robinson-Rechavi M."/>
            <person name="Shoguchi E."/>
            <person name="Terry A."/>
            <person name="Yu J.-K."/>
            <person name="Benito-Gutierrez E.L."/>
            <person name="Dubchak I."/>
            <person name="Garcia-Fernandez J."/>
            <person name="Gibson-Brown J.J."/>
            <person name="Grigoriev I.V."/>
            <person name="Horton A.C."/>
            <person name="de Jong P.J."/>
            <person name="Jurka J."/>
            <person name="Kapitonov V.V."/>
            <person name="Kohara Y."/>
            <person name="Kuroki Y."/>
            <person name="Lindquist E."/>
            <person name="Lucas S."/>
            <person name="Osoegawa K."/>
            <person name="Pennacchio L.A."/>
            <person name="Salamov A.A."/>
            <person name="Satou Y."/>
            <person name="Sauka-Spengler T."/>
            <person name="Schmutz J."/>
            <person name="Shin-I T."/>
            <person name="Toyoda A."/>
            <person name="Bronner-Fraser M."/>
            <person name="Fujiyama A."/>
            <person name="Holland L.Z."/>
            <person name="Holland P.W.H."/>
            <person name="Satoh N."/>
            <person name="Rokhsar D.S."/>
        </authorList>
    </citation>
    <scope>NUCLEOTIDE SEQUENCE [LARGE SCALE GENOMIC DNA]</scope>
    <source>
        <strain evidence="1">S238N-H82</strain>
        <tissue evidence="1">Testes</tissue>
    </source>
</reference>
<name>C3YF15_BRAFL</name>
<dbReference type="AlphaFoldDB" id="C3YF15"/>
<organism>
    <name type="scientific">Branchiostoma floridae</name>
    <name type="common">Florida lancelet</name>
    <name type="synonym">Amphioxus</name>
    <dbReference type="NCBI Taxonomy" id="7739"/>
    <lineage>
        <taxon>Eukaryota</taxon>
        <taxon>Metazoa</taxon>
        <taxon>Chordata</taxon>
        <taxon>Cephalochordata</taxon>
        <taxon>Leptocardii</taxon>
        <taxon>Amphioxiformes</taxon>
        <taxon>Branchiostomatidae</taxon>
        <taxon>Branchiostoma</taxon>
    </lineage>
</organism>
<evidence type="ECO:0000313" key="1">
    <source>
        <dbReference type="EMBL" id="EEN61259.1"/>
    </source>
</evidence>
<dbReference type="EMBL" id="GG666507">
    <property type="protein sequence ID" value="EEN61259.1"/>
    <property type="molecule type" value="Genomic_DNA"/>
</dbReference>